<feature type="non-terminal residue" evidence="4">
    <location>
        <position position="1"/>
    </location>
</feature>
<dbReference type="SUPFAM" id="SSF52047">
    <property type="entry name" value="RNI-like"/>
    <property type="match status" value="1"/>
</dbReference>
<dbReference type="InterPro" id="IPR011992">
    <property type="entry name" value="EF-hand-dom_pair"/>
</dbReference>
<keyword evidence="1" id="KW-0106">Calcium</keyword>
<evidence type="ECO:0000256" key="1">
    <source>
        <dbReference type="ARBA" id="ARBA00022837"/>
    </source>
</evidence>
<dbReference type="PROSITE" id="PS00018">
    <property type="entry name" value="EF_HAND_1"/>
    <property type="match status" value="2"/>
</dbReference>
<dbReference type="PROSITE" id="PS50222">
    <property type="entry name" value="EF_HAND_2"/>
    <property type="match status" value="2"/>
</dbReference>
<organism evidence="4 5">
    <name type="scientific">Tetraparma gracilis</name>
    <dbReference type="NCBI Taxonomy" id="2962635"/>
    <lineage>
        <taxon>Eukaryota</taxon>
        <taxon>Sar</taxon>
        <taxon>Stramenopiles</taxon>
        <taxon>Ochrophyta</taxon>
        <taxon>Bolidophyceae</taxon>
        <taxon>Parmales</taxon>
        <taxon>Triparmaceae</taxon>
        <taxon>Tetraparma</taxon>
    </lineage>
</organism>
<feature type="compositionally biased region" description="Gly residues" evidence="2">
    <location>
        <begin position="1074"/>
        <end position="1084"/>
    </location>
</feature>
<dbReference type="Gene3D" id="3.80.10.10">
    <property type="entry name" value="Ribonuclease Inhibitor"/>
    <property type="match status" value="1"/>
</dbReference>
<dbReference type="PANTHER" id="PTHR24114">
    <property type="entry name" value="LEUCINE RICH REPEAT FAMILY PROTEIN"/>
    <property type="match status" value="1"/>
</dbReference>
<evidence type="ECO:0000313" key="5">
    <source>
        <dbReference type="Proteomes" id="UP001165060"/>
    </source>
</evidence>
<protein>
    <recommendedName>
        <fullName evidence="3">EF-hand domain-containing protein</fullName>
    </recommendedName>
</protein>
<feature type="region of interest" description="Disordered" evidence="2">
    <location>
        <begin position="43"/>
        <end position="94"/>
    </location>
</feature>
<dbReference type="Pfam" id="PF13516">
    <property type="entry name" value="LRR_6"/>
    <property type="match status" value="3"/>
</dbReference>
<feature type="domain" description="EF-hand" evidence="3">
    <location>
        <begin position="582"/>
        <end position="617"/>
    </location>
</feature>
<dbReference type="PANTHER" id="PTHR24114:SF2">
    <property type="entry name" value="F-BOX DOMAIN-CONTAINING PROTEIN-RELATED"/>
    <property type="match status" value="1"/>
</dbReference>
<feature type="compositionally biased region" description="Basic and acidic residues" evidence="2">
    <location>
        <begin position="43"/>
        <end position="54"/>
    </location>
</feature>
<dbReference type="SMART" id="SM00368">
    <property type="entry name" value="LRR_RI"/>
    <property type="match status" value="6"/>
</dbReference>
<dbReference type="InterPro" id="IPR052394">
    <property type="entry name" value="LRR-containing"/>
</dbReference>
<dbReference type="SMART" id="SM00054">
    <property type="entry name" value="EFh"/>
    <property type="match status" value="2"/>
</dbReference>
<proteinExistence type="predicted"/>
<dbReference type="InterPro" id="IPR002048">
    <property type="entry name" value="EF_hand_dom"/>
</dbReference>
<dbReference type="InterPro" id="IPR001611">
    <property type="entry name" value="Leu-rich_rpt"/>
</dbReference>
<comment type="caution">
    <text evidence="4">The sequence shown here is derived from an EMBL/GenBank/DDBJ whole genome shotgun (WGS) entry which is preliminary data.</text>
</comment>
<name>A0ABQ6MA06_9STRA</name>
<dbReference type="Proteomes" id="UP001165060">
    <property type="component" value="Unassembled WGS sequence"/>
</dbReference>
<dbReference type="PROSITE" id="PS51450">
    <property type="entry name" value="LRR"/>
    <property type="match status" value="1"/>
</dbReference>
<evidence type="ECO:0000313" key="4">
    <source>
        <dbReference type="EMBL" id="GMI22494.1"/>
    </source>
</evidence>
<feature type="region of interest" description="Disordered" evidence="2">
    <location>
        <begin position="1067"/>
        <end position="1124"/>
    </location>
</feature>
<feature type="domain" description="EF-hand" evidence="3">
    <location>
        <begin position="618"/>
        <end position="653"/>
    </location>
</feature>
<accession>A0ABQ6MA06</accession>
<dbReference type="SUPFAM" id="SSF47473">
    <property type="entry name" value="EF-hand"/>
    <property type="match status" value="1"/>
</dbReference>
<gene>
    <name evidence="4" type="ORF">TeGR_g8341</name>
</gene>
<dbReference type="Gene3D" id="1.10.238.10">
    <property type="entry name" value="EF-hand"/>
    <property type="match status" value="1"/>
</dbReference>
<dbReference type="EMBL" id="BRYB01001292">
    <property type="protein sequence ID" value="GMI22494.1"/>
    <property type="molecule type" value="Genomic_DNA"/>
</dbReference>
<evidence type="ECO:0000259" key="3">
    <source>
        <dbReference type="PROSITE" id="PS50222"/>
    </source>
</evidence>
<dbReference type="CDD" id="cd00051">
    <property type="entry name" value="EFh"/>
    <property type="match status" value="1"/>
</dbReference>
<feature type="compositionally biased region" description="Gly residues" evidence="2">
    <location>
        <begin position="1112"/>
        <end position="1123"/>
    </location>
</feature>
<dbReference type="InterPro" id="IPR018247">
    <property type="entry name" value="EF_Hand_1_Ca_BS"/>
</dbReference>
<dbReference type="InterPro" id="IPR032675">
    <property type="entry name" value="LRR_dom_sf"/>
</dbReference>
<evidence type="ECO:0000256" key="2">
    <source>
        <dbReference type="SAM" id="MobiDB-lite"/>
    </source>
</evidence>
<sequence length="1446" mass="161459">PPPPPARNSYFSLHQQLHKQRLHFTEEQYEKLMDVQDDIREFENLKALDGRPPSEMDADDKETQRRLRARSGFGMNDDEDSEQDEKKADEDEGGEFNIDYLKEIAGRYSQPTSRTKFLYGCMQARDGKGMPPRLGPIVRKTRTVKIDLSHQGMGDELGCIFAQALGSLPYVQRINIQDNRLSDVGVEAVVDAIMNKKDIVSLVIGFNKVDGDAAEKLADFIADPACPLLELSMSHADIDDGECVRFVQALETNKNLTNLDLSQNLIGSDENLNVVDPDVFTGGEAIAVMLAREDCQIKTLNLEWNGIRFNSAVEIGEALSENDSVQHLNIAYNAFGADGGMALGQSLIENCTLKSLDIRNNGITPQAGFCIAVALRQNLSLDEVNLSGNPLGEIGGKTFMSLPMELGDRLKLNIDKCNFKVKDPACWFDPETPSGLYSGPAMSTREQISNNQSNFNPQQCGIIVSIDPMLEDKSAYSALGNKILKDPDTIRVQLEEVKSQLSSKLDMTQPYDRAVLIELLRFVAEKDGCALVPPDSTQATTDENFAKILYENEDGTEEFLELERVTHIGMTGGGDQKLADMIQNGKARELFKQFDKDGSGEIDKVELKEVFEKLGMDGGDKEINRVMTQFDIDGSGSIEEDEFIEFLMQLQDELSEMRQKKMFMALPKASKKDMRPWRPEGIGKVSFRCIYNPRLSDSGEGNATDTETIDRVLEQVKKTTGDASAMLQLSLTHTRLGLNEGQRYFDELLKYEGDRVKVLNMILPYMGNPQQARVFVDLNLKDKDPYTNGTKVSVKPEDGFGKDKVAKIIKVDKNDPDNFMVLYQEGGAKEMVKKENVTLLGAAAVSADTEKRRLQGMLGYAYYPIMGIPSGHYKLDMSKEMDQLCLKRLSAINNTETSFRRKEKNGDTSQKGNWMNFRNENFRGLPHCITPWFLDPVPKQGVLEFDYVSTTRPDEYVRTKEEPSLSKSRFLSMVYAAFDLPEKDEHGVLVNVEERAQEATAYDKLNKEVKYDWMHGLWTPCIRKAGDGRGKRDEQEKKFGDKFGNELAVLMGEITAEVVEVMEEKIKDHKSGKGDGLGLGGPGSRPGTRGDGVDASGGSKPGTPGSRPTSKGGDGGDMLGALGGSNNRLQELGFSAGAGLTRGQGSRVPAGFDFSKLPKFQPGNRFSIALKDKPQASAMNTFSKMKRLSQFMMTAAKIQVRAKKRINALKLMQQMQDMVSMKWINALQARFLLEKFTKLIGISSDDMKLKLNLCCTLHSRIIDLYNFDIVMGCLNAEEQANITYRLGWLNIWSPLKPDMYYELCEGRREERLVSKALLHLAVEEPGENWLDETFQWDRAARVIPGWALPTTWFTEEGMPSKGLLKLEYYSGEGKGREGCDPRWRLRHAISGMVLAEPPMWLKNDNDGTFKSQLMSADSPLTVAQKMLAGGGIKLNYRQKANPIKVT</sequence>
<keyword evidence="5" id="KW-1185">Reference proteome</keyword>
<dbReference type="Pfam" id="PF13499">
    <property type="entry name" value="EF-hand_7"/>
    <property type="match status" value="1"/>
</dbReference>
<reference evidence="4 5" key="1">
    <citation type="journal article" date="2023" name="Commun. Biol.">
        <title>Genome analysis of Parmales, the sister group of diatoms, reveals the evolutionary specialization of diatoms from phago-mixotrophs to photoautotrophs.</title>
        <authorList>
            <person name="Ban H."/>
            <person name="Sato S."/>
            <person name="Yoshikawa S."/>
            <person name="Yamada K."/>
            <person name="Nakamura Y."/>
            <person name="Ichinomiya M."/>
            <person name="Sato N."/>
            <person name="Blanc-Mathieu R."/>
            <person name="Endo H."/>
            <person name="Kuwata A."/>
            <person name="Ogata H."/>
        </authorList>
    </citation>
    <scope>NUCLEOTIDE SEQUENCE [LARGE SCALE GENOMIC DNA]</scope>
</reference>